<dbReference type="OrthoDB" id="676979at2759"/>
<evidence type="ECO:0000256" key="3">
    <source>
        <dbReference type="ARBA" id="ARBA00022833"/>
    </source>
</evidence>
<dbReference type="Proteomes" id="UP000654075">
    <property type="component" value="Unassembled WGS sequence"/>
</dbReference>
<dbReference type="PROSITE" id="PS01358">
    <property type="entry name" value="ZF_RANBP2_1"/>
    <property type="match status" value="1"/>
</dbReference>
<reference evidence="5" key="1">
    <citation type="submission" date="2021-02" db="EMBL/GenBank/DDBJ databases">
        <authorList>
            <person name="Dougan E. K."/>
            <person name="Rhodes N."/>
            <person name="Thang M."/>
            <person name="Chan C."/>
        </authorList>
    </citation>
    <scope>NUCLEOTIDE SEQUENCE</scope>
</reference>
<keyword evidence="1" id="KW-0479">Metal-binding</keyword>
<evidence type="ECO:0000256" key="2">
    <source>
        <dbReference type="ARBA" id="ARBA00022771"/>
    </source>
</evidence>
<keyword evidence="6" id="KW-1185">Reference proteome</keyword>
<protein>
    <recommendedName>
        <fullName evidence="4">RanBP2-type domain-containing protein</fullName>
    </recommendedName>
</protein>
<proteinExistence type="predicted"/>
<comment type="caution">
    <text evidence="5">The sequence shown here is derived from an EMBL/GenBank/DDBJ whole genome shotgun (WGS) entry which is preliminary data.</text>
</comment>
<dbReference type="AlphaFoldDB" id="A0A813DA00"/>
<evidence type="ECO:0000259" key="4">
    <source>
        <dbReference type="PROSITE" id="PS01358"/>
    </source>
</evidence>
<evidence type="ECO:0000313" key="5">
    <source>
        <dbReference type="EMBL" id="CAE8583607.1"/>
    </source>
</evidence>
<evidence type="ECO:0000313" key="6">
    <source>
        <dbReference type="Proteomes" id="UP000654075"/>
    </source>
</evidence>
<feature type="domain" description="RanBP2-type" evidence="4">
    <location>
        <begin position="262"/>
        <end position="281"/>
    </location>
</feature>
<evidence type="ECO:0000256" key="1">
    <source>
        <dbReference type="ARBA" id="ARBA00022723"/>
    </source>
</evidence>
<organism evidence="5 6">
    <name type="scientific">Polarella glacialis</name>
    <name type="common">Dinoflagellate</name>
    <dbReference type="NCBI Taxonomy" id="89957"/>
    <lineage>
        <taxon>Eukaryota</taxon>
        <taxon>Sar</taxon>
        <taxon>Alveolata</taxon>
        <taxon>Dinophyceae</taxon>
        <taxon>Suessiales</taxon>
        <taxon>Suessiaceae</taxon>
        <taxon>Polarella</taxon>
    </lineage>
</organism>
<dbReference type="InterPro" id="IPR001876">
    <property type="entry name" value="Znf_RanBP2"/>
</dbReference>
<keyword evidence="3" id="KW-0862">Zinc</keyword>
<name>A0A813DA00_POLGL</name>
<dbReference type="EMBL" id="CAJNNV010000807">
    <property type="protein sequence ID" value="CAE8583607.1"/>
    <property type="molecule type" value="Genomic_DNA"/>
</dbReference>
<sequence length="344" mass="37873">MYREYVQSDANWSDAISRLGRDDPWHKKHGFAFAPLCVPLEVFQMDLHTMLKFVPHAILDQDCMGVSHGILNFPPIAALVRRYAHVIFALTSVGASMGGFGALLHGGDLAGSILAFSPQANLLEASLRPTAASPEALRQMSENMFASIRAASKRGARVEVHCAADEHFLHAMSMPLEHVSLVVHTLLPRKPFARLLDKAQQLLPIFGDAVYRLLRDQPAPAMIRVGCWQRGGDLKRYVAEKGQLLSLLFGPASAELPRPADWFCGTCFRRNMTSHFLCWNCKDGGEFTSPITQAGAARIPDGSCYPRAGDWGCRRCGTAMCAYQWNCTGCGVSKWNPDRALVVT</sequence>
<keyword evidence="2" id="KW-0863">Zinc-finger</keyword>
<accession>A0A813DA00</accession>
<dbReference type="GO" id="GO:0008270">
    <property type="term" value="F:zinc ion binding"/>
    <property type="evidence" value="ECO:0007669"/>
    <property type="project" value="UniProtKB-KW"/>
</dbReference>
<gene>
    <name evidence="5" type="ORF">PGLA1383_LOCUS2564</name>
</gene>